<feature type="transmembrane region" description="Helical" evidence="1">
    <location>
        <begin position="96"/>
        <end position="119"/>
    </location>
</feature>
<feature type="domain" description="DUF6534" evidence="2">
    <location>
        <begin position="64"/>
        <end position="151"/>
    </location>
</feature>
<gene>
    <name evidence="3" type="ORF">ONZ51_g4043</name>
</gene>
<organism evidence="3 4">
    <name type="scientific">Trametes cubensis</name>
    <dbReference type="NCBI Taxonomy" id="1111947"/>
    <lineage>
        <taxon>Eukaryota</taxon>
        <taxon>Fungi</taxon>
        <taxon>Dikarya</taxon>
        <taxon>Basidiomycota</taxon>
        <taxon>Agaricomycotina</taxon>
        <taxon>Agaricomycetes</taxon>
        <taxon>Polyporales</taxon>
        <taxon>Polyporaceae</taxon>
        <taxon>Trametes</taxon>
    </lineage>
</organism>
<keyword evidence="1" id="KW-0472">Membrane</keyword>
<feature type="transmembrane region" description="Helical" evidence="1">
    <location>
        <begin position="125"/>
        <end position="146"/>
    </location>
</feature>
<keyword evidence="1" id="KW-0812">Transmembrane</keyword>
<dbReference type="PANTHER" id="PTHR40465:SF1">
    <property type="entry name" value="DUF6534 DOMAIN-CONTAINING PROTEIN"/>
    <property type="match status" value="1"/>
</dbReference>
<name>A0AAD7TWK9_9APHY</name>
<comment type="caution">
    <text evidence="3">The sequence shown here is derived from an EMBL/GenBank/DDBJ whole genome shotgun (WGS) entry which is preliminary data.</text>
</comment>
<dbReference type="InterPro" id="IPR045339">
    <property type="entry name" value="DUF6534"/>
</dbReference>
<dbReference type="EMBL" id="JAPEVG010000075">
    <property type="protein sequence ID" value="KAJ8487660.1"/>
    <property type="molecule type" value="Genomic_DNA"/>
</dbReference>
<dbReference type="AlphaFoldDB" id="A0AAD7TWK9"/>
<dbReference type="PANTHER" id="PTHR40465">
    <property type="entry name" value="CHROMOSOME 1, WHOLE GENOME SHOTGUN SEQUENCE"/>
    <property type="match status" value="1"/>
</dbReference>
<dbReference type="Proteomes" id="UP001215151">
    <property type="component" value="Unassembled WGS sequence"/>
</dbReference>
<dbReference type="Pfam" id="PF20152">
    <property type="entry name" value="DUF6534"/>
    <property type="match status" value="1"/>
</dbReference>
<evidence type="ECO:0000256" key="1">
    <source>
        <dbReference type="SAM" id="Phobius"/>
    </source>
</evidence>
<evidence type="ECO:0000313" key="3">
    <source>
        <dbReference type="EMBL" id="KAJ8487660.1"/>
    </source>
</evidence>
<accession>A0AAD7TWK9</accession>
<feature type="transmembrane region" description="Helical" evidence="1">
    <location>
        <begin position="21"/>
        <end position="41"/>
    </location>
</feature>
<sequence length="219" mass="24313">MAFRRNVLQMVPHPCNFHDVQWCRVLCVVFAIIAGVKAFLVVKEVNDLDKLSWMVSVAYGFSGASDIILAGLFIFTLLRIRRESKFHSTRTVLNTLIIYTINTGLLTSIVSFLAFLFAIVLPGNLIYACVSIVGSKLYSNSVLALLNSRRYLNNRLQDDFSSMDIDSVDEAQTHRAKHPATRAVPRRCFREEASTIVWASSQGTTTASMVGDQLSSAGT</sequence>
<protein>
    <recommendedName>
        <fullName evidence="2">DUF6534 domain-containing protein</fullName>
    </recommendedName>
</protein>
<feature type="transmembrane region" description="Helical" evidence="1">
    <location>
        <begin position="53"/>
        <end position="75"/>
    </location>
</feature>
<keyword evidence="1" id="KW-1133">Transmembrane helix</keyword>
<reference evidence="3" key="1">
    <citation type="submission" date="2022-11" db="EMBL/GenBank/DDBJ databases">
        <title>Genome Sequence of Cubamyces cubensis.</title>
        <authorList>
            <person name="Buettner E."/>
        </authorList>
    </citation>
    <scope>NUCLEOTIDE SEQUENCE</scope>
    <source>
        <strain evidence="3">MPL-01</strain>
    </source>
</reference>
<keyword evidence="4" id="KW-1185">Reference proteome</keyword>
<evidence type="ECO:0000259" key="2">
    <source>
        <dbReference type="Pfam" id="PF20152"/>
    </source>
</evidence>
<proteinExistence type="predicted"/>
<evidence type="ECO:0000313" key="4">
    <source>
        <dbReference type="Proteomes" id="UP001215151"/>
    </source>
</evidence>